<dbReference type="FunFam" id="3.40.50.1970:FF:000007">
    <property type="entry name" value="Pentafunctional AROM polypeptide"/>
    <property type="match status" value="1"/>
</dbReference>
<comment type="cofactor">
    <cofactor evidence="19">
        <name>Co(2+)</name>
        <dbReference type="ChEBI" id="CHEBI:48828"/>
    </cofactor>
    <cofactor evidence="19">
        <name>Zn(2+)</name>
        <dbReference type="ChEBI" id="CHEBI:29105"/>
    </cofactor>
    <text evidence="19">Binds 1 divalent metal cation per subunit. Can use either Co(2+) or Zn(2+).</text>
</comment>
<keyword evidence="18 19" id="KW-0170">Cobalt</keyword>
<dbReference type="GO" id="GO:0000166">
    <property type="term" value="F:nucleotide binding"/>
    <property type="evidence" value="ECO:0007669"/>
    <property type="project" value="UniProtKB-KW"/>
</dbReference>
<evidence type="ECO:0000259" key="20">
    <source>
        <dbReference type="Pfam" id="PF01761"/>
    </source>
</evidence>
<dbReference type="STRING" id="582402.Hbal_0783"/>
<dbReference type="InterPro" id="IPR016037">
    <property type="entry name" value="DHQ_synth_AroB"/>
</dbReference>
<feature type="domain" description="3-dehydroquinate synthase N-terminal" evidence="20">
    <location>
        <begin position="74"/>
        <end position="185"/>
    </location>
</feature>
<evidence type="ECO:0000256" key="11">
    <source>
        <dbReference type="ARBA" id="ARBA00022605"/>
    </source>
</evidence>
<evidence type="ECO:0000313" key="22">
    <source>
        <dbReference type="EMBL" id="ACT58477.1"/>
    </source>
</evidence>
<evidence type="ECO:0000256" key="3">
    <source>
        <dbReference type="ARBA" id="ARBA00001947"/>
    </source>
</evidence>
<feature type="domain" description="3-dehydroquinate synthase C-terminal" evidence="21">
    <location>
        <begin position="187"/>
        <end position="336"/>
    </location>
</feature>
<dbReference type="HOGENOM" id="CLU_001201_0_2_5"/>
<dbReference type="EMBL" id="CP001678">
    <property type="protein sequence ID" value="ACT58477.1"/>
    <property type="molecule type" value="Genomic_DNA"/>
</dbReference>
<feature type="binding site" evidence="19">
    <location>
        <position position="157"/>
    </location>
    <ligand>
        <name>NAD(+)</name>
        <dbReference type="ChEBI" id="CHEBI:57540"/>
    </ligand>
</feature>
<evidence type="ECO:0000256" key="8">
    <source>
        <dbReference type="ARBA" id="ARBA00013031"/>
    </source>
</evidence>
<evidence type="ECO:0000256" key="10">
    <source>
        <dbReference type="ARBA" id="ARBA00022490"/>
    </source>
</evidence>
<gene>
    <name evidence="19" type="primary">aroB</name>
    <name evidence="22" type="ordered locus">Hbal_0783</name>
</gene>
<comment type="caution">
    <text evidence="19">Lacks conserved residue(s) required for the propagation of feature annotation.</text>
</comment>
<comment type="cofactor">
    <cofactor evidence="2 19">
        <name>NAD(+)</name>
        <dbReference type="ChEBI" id="CHEBI:57540"/>
    </cofactor>
</comment>
<accession>C6XPJ1</accession>
<reference evidence="23" key="1">
    <citation type="journal article" date="2011" name="J. Bacteriol.">
        <title>Genome sequences of eight morphologically diverse alphaproteobacteria.</title>
        <authorList>
            <consortium name="US DOE Joint Genome Institute"/>
            <person name="Brown P.J."/>
            <person name="Kysela D.T."/>
            <person name="Buechlein A."/>
            <person name="Hemmerich C."/>
            <person name="Brun Y.V."/>
        </authorList>
    </citation>
    <scope>NUCLEOTIDE SEQUENCE [LARGE SCALE GENOMIC DNA]</scope>
    <source>
        <strain evidence="23">ATCC 49814 / DSM 5838 / IFAM 1418</strain>
    </source>
</reference>
<dbReference type="PANTHER" id="PTHR43622:SF7">
    <property type="entry name" value="3-DEHYDROQUINATE SYNTHASE, CHLOROPLASTIC"/>
    <property type="match status" value="1"/>
</dbReference>
<evidence type="ECO:0000313" key="23">
    <source>
        <dbReference type="Proteomes" id="UP000002745"/>
    </source>
</evidence>
<dbReference type="PANTHER" id="PTHR43622">
    <property type="entry name" value="3-DEHYDROQUINATE SYNTHASE"/>
    <property type="match status" value="1"/>
</dbReference>
<comment type="subcellular location">
    <subcellularLocation>
        <location evidence="5 19">Cytoplasm</location>
    </subcellularLocation>
</comment>
<dbReference type="KEGG" id="hba:Hbal_0783"/>
<evidence type="ECO:0000256" key="17">
    <source>
        <dbReference type="ARBA" id="ARBA00023239"/>
    </source>
</evidence>
<evidence type="ECO:0000256" key="5">
    <source>
        <dbReference type="ARBA" id="ARBA00004496"/>
    </source>
</evidence>
<evidence type="ECO:0000256" key="19">
    <source>
        <dbReference type="HAMAP-Rule" id="MF_00110"/>
    </source>
</evidence>
<dbReference type="OrthoDB" id="9806583at2"/>
<dbReference type="GO" id="GO:0003856">
    <property type="term" value="F:3-dehydroquinate synthase activity"/>
    <property type="evidence" value="ECO:0007669"/>
    <property type="project" value="UniProtKB-UniRule"/>
</dbReference>
<keyword evidence="23" id="KW-1185">Reference proteome</keyword>
<dbReference type="GO" id="GO:0009423">
    <property type="term" value="P:chorismate biosynthetic process"/>
    <property type="evidence" value="ECO:0007669"/>
    <property type="project" value="UniProtKB-UniRule"/>
</dbReference>
<evidence type="ECO:0000256" key="6">
    <source>
        <dbReference type="ARBA" id="ARBA00004661"/>
    </source>
</evidence>
<comment type="pathway">
    <text evidence="6 19">Metabolic intermediate biosynthesis; chorismate biosynthesis; chorismate from D-erythrose 4-phosphate and phosphoenolpyruvate: step 2/7.</text>
</comment>
<dbReference type="Pfam" id="PF24621">
    <property type="entry name" value="DHQS_C"/>
    <property type="match status" value="1"/>
</dbReference>
<evidence type="ECO:0000256" key="4">
    <source>
        <dbReference type="ARBA" id="ARBA00003485"/>
    </source>
</evidence>
<dbReference type="InterPro" id="IPR030960">
    <property type="entry name" value="DHQS/DOIS_N"/>
</dbReference>
<keyword evidence="12 19" id="KW-0479">Metal-binding</keyword>
<dbReference type="eggNOG" id="COG0337">
    <property type="taxonomic scope" value="Bacteria"/>
</dbReference>
<dbReference type="HAMAP" id="MF_00110">
    <property type="entry name" value="DHQ_synthase"/>
    <property type="match status" value="1"/>
</dbReference>
<dbReference type="Pfam" id="PF01761">
    <property type="entry name" value="DHQ_synthase"/>
    <property type="match status" value="1"/>
</dbReference>
<keyword evidence="13 19" id="KW-0547">Nucleotide-binding</keyword>
<dbReference type="InterPro" id="IPR030963">
    <property type="entry name" value="DHQ_synth_fam"/>
</dbReference>
<evidence type="ECO:0000259" key="21">
    <source>
        <dbReference type="Pfam" id="PF24621"/>
    </source>
</evidence>
<dbReference type="GO" id="GO:0046872">
    <property type="term" value="F:metal ion binding"/>
    <property type="evidence" value="ECO:0007669"/>
    <property type="project" value="UniProtKB-KW"/>
</dbReference>
<dbReference type="NCBIfam" id="TIGR01357">
    <property type="entry name" value="aroB"/>
    <property type="match status" value="1"/>
</dbReference>
<keyword evidence="14 19" id="KW-0862">Zinc</keyword>
<keyword evidence="17 19" id="KW-0456">Lyase</keyword>
<evidence type="ECO:0000256" key="12">
    <source>
        <dbReference type="ARBA" id="ARBA00022723"/>
    </source>
</evidence>
<dbReference type="InterPro" id="IPR056179">
    <property type="entry name" value="DHQS_C"/>
</dbReference>
<evidence type="ECO:0000256" key="16">
    <source>
        <dbReference type="ARBA" id="ARBA00023141"/>
    </source>
</evidence>
<keyword evidence="15 19" id="KW-0520">NAD</keyword>
<dbReference type="Gene3D" id="1.20.1090.10">
    <property type="entry name" value="Dehydroquinate synthase-like - alpha domain"/>
    <property type="match status" value="1"/>
</dbReference>
<dbReference type="GO" id="GO:0008652">
    <property type="term" value="P:amino acid biosynthetic process"/>
    <property type="evidence" value="ECO:0007669"/>
    <property type="project" value="UniProtKB-KW"/>
</dbReference>
<proteinExistence type="inferred from homology"/>
<keyword evidence="11 19" id="KW-0028">Amino-acid biosynthesis</keyword>
<dbReference type="SUPFAM" id="SSF56796">
    <property type="entry name" value="Dehydroquinate synthase-like"/>
    <property type="match status" value="1"/>
</dbReference>
<name>C6XPJ1_HIRBI</name>
<dbReference type="CDD" id="cd08195">
    <property type="entry name" value="DHQS"/>
    <property type="match status" value="1"/>
</dbReference>
<feature type="binding site" evidence="19">
    <location>
        <position position="190"/>
    </location>
    <ligand>
        <name>Zn(2+)</name>
        <dbReference type="ChEBI" id="CHEBI:29105"/>
    </ligand>
</feature>
<feature type="binding site" evidence="19">
    <location>
        <position position="271"/>
    </location>
    <ligand>
        <name>Zn(2+)</name>
        <dbReference type="ChEBI" id="CHEBI:29105"/>
    </ligand>
</feature>
<sequence length="373" mass="40016">MTNKSAMQVTVALGERSYDIHIASGLLSRAGELTKPILKQPRVYIVTDENVAKIHLETLKAGLAKEGISAFVEVLPPGESTKCYANLESTIDALMAQGADRNDVVIALGGGVIGDLTGLVAGLLKRGMRFVQVPTTLLAQVDSSVGGKTAINSKMGKNLIGLFNQPEMVIADQDVLQTLPVRELRAGLAEVIKYGLIDDVEFFEFIEQNAEKLNAADPEILSEAVRVSCEAKARIVSEDETERGKRALLNLGHTFAHALERANGFGPALLHGEAVGTGMAMAFRYSQALGLCSGQEAVRAEKAIFALGLETDVRKLSGGPYEGDALLEHMMHDKKTEQGNLTLILAKGIGQSYIEKQVDADSLRAFLKIETAD</sequence>
<keyword evidence="16 19" id="KW-0057">Aromatic amino acid biosynthesis</keyword>
<comment type="catalytic activity">
    <reaction evidence="1 19">
        <text>7-phospho-2-dehydro-3-deoxy-D-arabino-heptonate = 3-dehydroquinate + phosphate</text>
        <dbReference type="Rhea" id="RHEA:21968"/>
        <dbReference type="ChEBI" id="CHEBI:32364"/>
        <dbReference type="ChEBI" id="CHEBI:43474"/>
        <dbReference type="ChEBI" id="CHEBI:58394"/>
        <dbReference type="EC" id="4.2.3.4"/>
    </reaction>
</comment>
<feature type="binding site" evidence="19">
    <location>
        <begin position="111"/>
        <end position="115"/>
    </location>
    <ligand>
        <name>NAD(+)</name>
        <dbReference type="ChEBI" id="CHEBI:57540"/>
    </ligand>
</feature>
<dbReference type="InterPro" id="IPR050071">
    <property type="entry name" value="Dehydroquinate_synthase"/>
</dbReference>
<evidence type="ECO:0000256" key="18">
    <source>
        <dbReference type="ARBA" id="ARBA00023285"/>
    </source>
</evidence>
<dbReference type="Gene3D" id="3.40.50.1970">
    <property type="match status" value="1"/>
</dbReference>
<comment type="function">
    <text evidence="4 19">Catalyzes the conversion of 3-deoxy-D-arabino-heptulosonate 7-phosphate (DAHP) to dehydroquinate (DHQ).</text>
</comment>
<dbReference type="AlphaFoldDB" id="C6XPJ1"/>
<feature type="binding site" evidence="19">
    <location>
        <position position="253"/>
    </location>
    <ligand>
        <name>Zn(2+)</name>
        <dbReference type="ChEBI" id="CHEBI:29105"/>
    </ligand>
</feature>
<evidence type="ECO:0000256" key="9">
    <source>
        <dbReference type="ARBA" id="ARBA00017684"/>
    </source>
</evidence>
<evidence type="ECO:0000256" key="13">
    <source>
        <dbReference type="ARBA" id="ARBA00022741"/>
    </source>
</evidence>
<feature type="binding site" evidence="19">
    <location>
        <position position="148"/>
    </location>
    <ligand>
        <name>NAD(+)</name>
        <dbReference type="ChEBI" id="CHEBI:57540"/>
    </ligand>
</feature>
<dbReference type="UniPathway" id="UPA00053">
    <property type="reaction ID" value="UER00085"/>
</dbReference>
<protein>
    <recommendedName>
        <fullName evidence="9 19">3-dehydroquinate synthase</fullName>
        <shortName evidence="19">DHQS</shortName>
        <ecNumber evidence="8 19">4.2.3.4</ecNumber>
    </recommendedName>
</protein>
<dbReference type="EC" id="4.2.3.4" evidence="8 19"/>
<evidence type="ECO:0000256" key="14">
    <source>
        <dbReference type="ARBA" id="ARBA00022833"/>
    </source>
</evidence>
<evidence type="ECO:0000256" key="7">
    <source>
        <dbReference type="ARBA" id="ARBA00005412"/>
    </source>
</evidence>
<evidence type="ECO:0000256" key="1">
    <source>
        <dbReference type="ARBA" id="ARBA00001393"/>
    </source>
</evidence>
<dbReference type="GO" id="GO:0009073">
    <property type="term" value="P:aromatic amino acid family biosynthetic process"/>
    <property type="evidence" value="ECO:0007669"/>
    <property type="project" value="UniProtKB-KW"/>
</dbReference>
<dbReference type="Proteomes" id="UP000002745">
    <property type="component" value="Chromosome"/>
</dbReference>
<feature type="binding site" evidence="19">
    <location>
        <begin position="135"/>
        <end position="136"/>
    </location>
    <ligand>
        <name>NAD(+)</name>
        <dbReference type="ChEBI" id="CHEBI:57540"/>
    </ligand>
</feature>
<dbReference type="PIRSF" id="PIRSF001455">
    <property type="entry name" value="DHQ_synth"/>
    <property type="match status" value="1"/>
</dbReference>
<organism evidence="22 23">
    <name type="scientific">Hirschia baltica (strain ATCC 49814 / DSM 5838 / IFAM 1418)</name>
    <dbReference type="NCBI Taxonomy" id="582402"/>
    <lineage>
        <taxon>Bacteria</taxon>
        <taxon>Pseudomonadati</taxon>
        <taxon>Pseudomonadota</taxon>
        <taxon>Alphaproteobacteria</taxon>
        <taxon>Hyphomonadales</taxon>
        <taxon>Hyphomonadaceae</taxon>
        <taxon>Hirschia</taxon>
    </lineage>
</organism>
<dbReference type="RefSeq" id="WP_015826627.1">
    <property type="nucleotide sequence ID" value="NC_012982.1"/>
</dbReference>
<evidence type="ECO:0000256" key="15">
    <source>
        <dbReference type="ARBA" id="ARBA00023027"/>
    </source>
</evidence>
<keyword evidence="10 19" id="KW-0963">Cytoplasm</keyword>
<evidence type="ECO:0000256" key="2">
    <source>
        <dbReference type="ARBA" id="ARBA00001911"/>
    </source>
</evidence>
<comment type="similarity">
    <text evidence="7 19">Belongs to the sugar phosphate cyclases superfamily. Dehydroquinate synthase family.</text>
</comment>
<dbReference type="GO" id="GO:0005737">
    <property type="term" value="C:cytoplasm"/>
    <property type="evidence" value="ECO:0007669"/>
    <property type="project" value="UniProtKB-SubCell"/>
</dbReference>
<comment type="cofactor">
    <cofactor evidence="3">
        <name>Zn(2+)</name>
        <dbReference type="ChEBI" id="CHEBI:29105"/>
    </cofactor>
</comment>